<reference evidence="1" key="1">
    <citation type="submission" date="2013-04" db="EMBL/GenBank/DDBJ databases">
        <title>The genome sequencing project of 58 acetic acid bacteria.</title>
        <authorList>
            <person name="Okamoto-Kainuma A."/>
            <person name="Ishikawa M."/>
            <person name="Umino S."/>
            <person name="Koizumi Y."/>
            <person name="Shiwa Y."/>
            <person name="Yoshikawa H."/>
            <person name="Matsutani M."/>
            <person name="Matsushita K."/>
        </authorList>
    </citation>
    <scope>NUCLEOTIDE SEQUENCE</scope>
    <source>
        <strain evidence="1">DSM 15669</strain>
    </source>
</reference>
<organism evidence="1 2">
    <name type="scientific">Saccharibacter floricola DSM 15669</name>
    <dbReference type="NCBI Taxonomy" id="1123227"/>
    <lineage>
        <taxon>Bacteria</taxon>
        <taxon>Pseudomonadati</taxon>
        <taxon>Pseudomonadota</taxon>
        <taxon>Alphaproteobacteria</taxon>
        <taxon>Acetobacterales</taxon>
        <taxon>Acetobacteraceae</taxon>
        <taxon>Saccharibacter</taxon>
    </lineage>
</organism>
<name>A0ABQ0P126_9PROT</name>
<dbReference type="RefSeq" id="WP_018981268.1">
    <property type="nucleotide sequence ID" value="NZ_BAQD01000139.1"/>
</dbReference>
<proteinExistence type="predicted"/>
<dbReference type="EMBL" id="BAQD01000139">
    <property type="protein sequence ID" value="GBQ08750.1"/>
    <property type="molecule type" value="Genomic_DNA"/>
</dbReference>
<protein>
    <submittedName>
        <fullName evidence="1">Uncharacterized protein</fullName>
    </submittedName>
</protein>
<dbReference type="Proteomes" id="UP001062901">
    <property type="component" value="Unassembled WGS sequence"/>
</dbReference>
<accession>A0ABQ0P126</accession>
<evidence type="ECO:0000313" key="2">
    <source>
        <dbReference type="Proteomes" id="UP001062901"/>
    </source>
</evidence>
<evidence type="ECO:0000313" key="1">
    <source>
        <dbReference type="EMBL" id="GBQ08750.1"/>
    </source>
</evidence>
<sequence>MRVWTRQHQPDGTQQWKSVDNKQASIAWLQNALLLQLGESHFWNDWGLPVTQNIVTQIWPDYYVNMTQNRFSDYFASLRITHDSTSTEDNPVYQVAAIFPDGTTYQNGKKSFNQSFSQTGPFHGSN</sequence>
<gene>
    <name evidence="1" type="ORF">AA15669_1892</name>
</gene>
<comment type="caution">
    <text evidence="1">The sequence shown here is derived from an EMBL/GenBank/DDBJ whole genome shotgun (WGS) entry which is preliminary data.</text>
</comment>
<keyword evidence="2" id="KW-1185">Reference proteome</keyword>